<dbReference type="RefSeq" id="XP_020062175.1">
    <property type="nucleotide sequence ID" value="XM_020208599.1"/>
</dbReference>
<dbReference type="STRING" id="984487.A0A1E4SC21"/>
<evidence type="ECO:0000313" key="2">
    <source>
        <dbReference type="Proteomes" id="UP000094285"/>
    </source>
</evidence>
<dbReference type="InterPro" id="IPR032675">
    <property type="entry name" value="LRR_dom_sf"/>
</dbReference>
<organism evidence="1 2">
    <name type="scientific">Suhomyces tanzawaensis NRRL Y-17324</name>
    <dbReference type="NCBI Taxonomy" id="984487"/>
    <lineage>
        <taxon>Eukaryota</taxon>
        <taxon>Fungi</taxon>
        <taxon>Dikarya</taxon>
        <taxon>Ascomycota</taxon>
        <taxon>Saccharomycotina</taxon>
        <taxon>Pichiomycetes</taxon>
        <taxon>Debaryomycetaceae</taxon>
        <taxon>Suhomyces</taxon>
    </lineage>
</organism>
<dbReference type="EMBL" id="KV453916">
    <property type="protein sequence ID" value="ODV77053.1"/>
    <property type="molecule type" value="Genomic_DNA"/>
</dbReference>
<evidence type="ECO:0000313" key="1">
    <source>
        <dbReference type="EMBL" id="ODV77053.1"/>
    </source>
</evidence>
<reference evidence="2" key="1">
    <citation type="submission" date="2016-05" db="EMBL/GenBank/DDBJ databases">
        <title>Comparative genomics of biotechnologically important yeasts.</title>
        <authorList>
            <consortium name="DOE Joint Genome Institute"/>
            <person name="Riley R."/>
            <person name="Haridas S."/>
            <person name="Wolfe K.H."/>
            <person name="Lopes M.R."/>
            <person name="Hittinger C.T."/>
            <person name="Goker M."/>
            <person name="Salamov A."/>
            <person name="Wisecaver J."/>
            <person name="Long T.M."/>
            <person name="Aerts A.L."/>
            <person name="Barry K."/>
            <person name="Choi C."/>
            <person name="Clum A."/>
            <person name="Coughlan A.Y."/>
            <person name="Deshpande S."/>
            <person name="Douglass A.P."/>
            <person name="Hanson S.J."/>
            <person name="Klenk H.-P."/>
            <person name="Labutti K."/>
            <person name="Lapidus A."/>
            <person name="Lindquist E."/>
            <person name="Lipzen A."/>
            <person name="Meier-Kolthoff J.P."/>
            <person name="Ohm R.A."/>
            <person name="Otillar R.P."/>
            <person name="Pangilinan J."/>
            <person name="Peng Y."/>
            <person name="Rokas A."/>
            <person name="Rosa C.A."/>
            <person name="Scheuner C."/>
            <person name="Sibirny A.A."/>
            <person name="Slot J.C."/>
            <person name="Stielow J.B."/>
            <person name="Sun H."/>
            <person name="Kurtzman C.P."/>
            <person name="Blackwell M."/>
            <person name="Grigoriev I.V."/>
            <person name="Jeffries T.W."/>
        </authorList>
    </citation>
    <scope>NUCLEOTIDE SEQUENCE [LARGE SCALE GENOMIC DNA]</scope>
    <source>
        <strain evidence="2">NRRL Y-17324</strain>
    </source>
</reference>
<dbReference type="OrthoDB" id="4026135at2759"/>
<dbReference type="Proteomes" id="UP000094285">
    <property type="component" value="Unassembled WGS sequence"/>
</dbReference>
<gene>
    <name evidence="1" type="ORF">CANTADRAFT_34704</name>
</gene>
<dbReference type="Gene3D" id="3.80.10.10">
    <property type="entry name" value="Ribonuclease Inhibitor"/>
    <property type="match status" value="1"/>
</dbReference>
<dbReference type="GeneID" id="30982736"/>
<keyword evidence="2" id="KW-1185">Reference proteome</keyword>
<accession>A0A1E4SC21</accession>
<feature type="non-terminal residue" evidence="1">
    <location>
        <position position="517"/>
    </location>
</feature>
<sequence>PSYTLVLNHLRVGPRYASLVALSSTCSYLRKVLGPLLFANLSLVRENQIDVVLATPAVMQQYSDKKRYHREFIKEVLHTNITECANAELAKTSFRAGINGDPSFQCNYQTSLGINNYITYVECDNSTVQGPDLALFPRLEALKVLDTSMAEPTDVSTAPLYRQLAALRFLSINASTLVHARGLESVLPQLTRLDLGLDFDDMDPVAGLGGLRDAFKSSRLRELNLFIDRSPSVAYVEFLAFIQHIAYQCKELCSLYIRVIRKQKPMAAPRQTAKGRWSVHQGRPLGSVYVEFLSKLGHLRNVGFDLAILRMFEFSAEPSTESTKPAAELSLTIVNVALTGTRLERGPLSGLVRFIRALKVTEIRLQYGEVVDNSHLQALTMLTGLVSVVCSSETYPYYDGLQRVSLERCWSVSDDSFRRRYYYVDLDLLPQSDHQLRAKLAAATVWGRTQFNSPRYKVRESFQVVHTEHHDHRSSPHLKASDDGTNRYGSSRAFWSVETSLAELEQYGVVQRHSQLW</sequence>
<dbReference type="AlphaFoldDB" id="A0A1E4SC21"/>
<feature type="non-terminal residue" evidence="1">
    <location>
        <position position="1"/>
    </location>
</feature>
<proteinExistence type="predicted"/>
<protein>
    <submittedName>
        <fullName evidence="1">Uncharacterized protein</fullName>
    </submittedName>
</protein>
<name>A0A1E4SC21_9ASCO</name>